<name>A0ACB5RW66_9PEZI</name>
<gene>
    <name evidence="1" type="primary">g5886</name>
    <name evidence="1" type="ORF">NpPPO83_00005886</name>
</gene>
<evidence type="ECO:0000313" key="1">
    <source>
        <dbReference type="EMBL" id="GME24745.1"/>
    </source>
</evidence>
<reference evidence="1" key="1">
    <citation type="submission" date="2024-09" db="EMBL/GenBank/DDBJ databases">
        <title>Draft Genome Sequences of Neofusicoccum parvum.</title>
        <authorList>
            <person name="Ashida A."/>
            <person name="Camagna M."/>
            <person name="Tanaka A."/>
            <person name="Takemoto D."/>
        </authorList>
    </citation>
    <scope>NUCLEOTIDE SEQUENCE</scope>
    <source>
        <strain evidence="1">PPO83</strain>
    </source>
</reference>
<organism evidence="1 2">
    <name type="scientific">Neofusicoccum parvum</name>
    <dbReference type="NCBI Taxonomy" id="310453"/>
    <lineage>
        <taxon>Eukaryota</taxon>
        <taxon>Fungi</taxon>
        <taxon>Dikarya</taxon>
        <taxon>Ascomycota</taxon>
        <taxon>Pezizomycotina</taxon>
        <taxon>Dothideomycetes</taxon>
        <taxon>Dothideomycetes incertae sedis</taxon>
        <taxon>Botryosphaeriales</taxon>
        <taxon>Botryosphaeriaceae</taxon>
        <taxon>Neofusicoccum</taxon>
    </lineage>
</organism>
<comment type="caution">
    <text evidence="1">The sequence shown here is derived from an EMBL/GenBank/DDBJ whole genome shotgun (WGS) entry which is preliminary data.</text>
</comment>
<dbReference type="EMBL" id="BSXG01000015">
    <property type="protein sequence ID" value="GME24745.1"/>
    <property type="molecule type" value="Genomic_DNA"/>
</dbReference>
<protein>
    <submittedName>
        <fullName evidence="1">Uncharacterized protein</fullName>
    </submittedName>
</protein>
<evidence type="ECO:0000313" key="2">
    <source>
        <dbReference type="Proteomes" id="UP001165186"/>
    </source>
</evidence>
<accession>A0ACB5RW66</accession>
<sequence>MTRQDDTAEDTMSGYPELASVMGPHRGMALFKRFAALNARSLLYRQVELLDLEEQLGVQTDVDRNAGLPFHRDARALLGSKNDPVDGRQWGMILDIREKLKEYNEALLQQAEINKLHGANGYDLRILKGWLKRPEGGKNFLAGIEDSPWRDGRDKDLVALSSRRLDVTTRWVSEKLVPWLYARGLQRNRTPLSDNDKAGLVEWSDSSYSTASRVLGVLASIAMPSVAIVTLYFIHNLLARIFAALGFSVLFSAALALLTTARPAEIFAGTAAFGSVQVVFIGSTSMAQ</sequence>
<dbReference type="Proteomes" id="UP001165186">
    <property type="component" value="Unassembled WGS sequence"/>
</dbReference>
<keyword evidence="2" id="KW-1185">Reference proteome</keyword>
<proteinExistence type="predicted"/>